<dbReference type="Proteomes" id="UP000317365">
    <property type="component" value="Chromosome"/>
</dbReference>
<feature type="region of interest" description="Disordered" evidence="1">
    <location>
        <begin position="61"/>
        <end position="101"/>
    </location>
</feature>
<keyword evidence="3" id="KW-1185">Reference proteome</keyword>
<feature type="compositionally biased region" description="Basic residues" evidence="1">
    <location>
        <begin position="1"/>
        <end position="18"/>
    </location>
</feature>
<protein>
    <submittedName>
        <fullName evidence="2">DUF3459 domain-containing protein</fullName>
    </submittedName>
</protein>
<proteinExistence type="predicted"/>
<gene>
    <name evidence="2" type="ORF">EXZ61_03645</name>
</gene>
<reference evidence="3" key="1">
    <citation type="submission" date="2019-02" db="EMBL/GenBank/DDBJ databases">
        <title>Complete genome sequence of Rhodoferax sp. Gr-4.</title>
        <authorList>
            <person name="Jin L."/>
        </authorList>
    </citation>
    <scope>NUCLEOTIDE SEQUENCE [LARGE SCALE GENOMIC DNA]</scope>
    <source>
        <strain evidence="3">Gr-4</strain>
    </source>
</reference>
<dbReference type="EMBL" id="CP036282">
    <property type="protein sequence ID" value="QDL53339.1"/>
    <property type="molecule type" value="Genomic_DNA"/>
</dbReference>
<evidence type="ECO:0000313" key="2">
    <source>
        <dbReference type="EMBL" id="QDL53339.1"/>
    </source>
</evidence>
<feature type="region of interest" description="Disordered" evidence="1">
    <location>
        <begin position="1"/>
        <end position="25"/>
    </location>
</feature>
<evidence type="ECO:0000256" key="1">
    <source>
        <dbReference type="SAM" id="MobiDB-lite"/>
    </source>
</evidence>
<reference evidence="3" key="2">
    <citation type="journal article" date="2020" name="Int. J. Syst. Evol. Microbiol.">
        <title>Genomic insights into a novel species Rhodoferax aquaticus sp. nov., isolated from freshwater.</title>
        <authorList>
            <person name="Li T."/>
            <person name="Zhuo Y."/>
            <person name="Jin C.Z."/>
            <person name="Wu X."/>
            <person name="Ko S.R."/>
            <person name="Jin F.J."/>
            <person name="Ahn C.Y."/>
            <person name="Oh H.M."/>
            <person name="Lee H.G."/>
            <person name="Jin L."/>
        </authorList>
    </citation>
    <scope>NUCLEOTIDE SEQUENCE [LARGE SCALE GENOMIC DNA]</scope>
    <source>
        <strain evidence="3">Gr-4</strain>
    </source>
</reference>
<dbReference type="KEGG" id="rhg:EXZ61_03645"/>
<name>A0A515EL42_9BURK</name>
<sequence>MGARHTRPHCNARAKHGPALRGLGRPDGASACADGRTALCASTHVGRCQALGVNFGETHHAAGRDAAAPSSDCQSRRLRSSSDRAKRGATARACQAHSRPK</sequence>
<evidence type="ECO:0000313" key="3">
    <source>
        <dbReference type="Proteomes" id="UP000317365"/>
    </source>
</evidence>
<dbReference type="AlphaFoldDB" id="A0A515EL42"/>
<accession>A0A515EL42</accession>
<organism evidence="2 3">
    <name type="scientific">Rhodoferax aquaticus</name>
    <dbReference type="NCBI Taxonomy" id="2527691"/>
    <lineage>
        <taxon>Bacteria</taxon>
        <taxon>Pseudomonadati</taxon>
        <taxon>Pseudomonadota</taxon>
        <taxon>Betaproteobacteria</taxon>
        <taxon>Burkholderiales</taxon>
        <taxon>Comamonadaceae</taxon>
        <taxon>Rhodoferax</taxon>
    </lineage>
</organism>